<dbReference type="InterPro" id="IPR001254">
    <property type="entry name" value="Trypsin_dom"/>
</dbReference>
<dbReference type="EMBL" id="OU015566">
    <property type="protein sequence ID" value="CAG5107908.1"/>
    <property type="molecule type" value="Genomic_DNA"/>
</dbReference>
<feature type="signal peptide" evidence="3">
    <location>
        <begin position="1"/>
        <end position="18"/>
    </location>
</feature>
<dbReference type="Pfam" id="PF00089">
    <property type="entry name" value="Trypsin"/>
    <property type="match status" value="1"/>
</dbReference>
<dbReference type="InterPro" id="IPR009003">
    <property type="entry name" value="Peptidase_S1_PA"/>
</dbReference>
<keyword evidence="3" id="KW-0732">Signal</keyword>
<evidence type="ECO:0000313" key="6">
    <source>
        <dbReference type="Proteomes" id="UP001158576"/>
    </source>
</evidence>
<dbReference type="PROSITE" id="PS50240">
    <property type="entry name" value="TRYPSIN_DOM"/>
    <property type="match status" value="1"/>
</dbReference>
<feature type="domain" description="Peptidase S1" evidence="4">
    <location>
        <begin position="61"/>
        <end position="313"/>
    </location>
</feature>
<dbReference type="Proteomes" id="UP001158576">
    <property type="component" value="Chromosome 1"/>
</dbReference>
<organism evidence="5 6">
    <name type="scientific">Oikopleura dioica</name>
    <name type="common">Tunicate</name>
    <dbReference type="NCBI Taxonomy" id="34765"/>
    <lineage>
        <taxon>Eukaryota</taxon>
        <taxon>Metazoa</taxon>
        <taxon>Chordata</taxon>
        <taxon>Tunicata</taxon>
        <taxon>Appendicularia</taxon>
        <taxon>Copelata</taxon>
        <taxon>Oikopleuridae</taxon>
        <taxon>Oikopleura</taxon>
    </lineage>
</organism>
<proteinExistence type="inferred from homology"/>
<evidence type="ECO:0000256" key="2">
    <source>
        <dbReference type="ARBA" id="ARBA00024195"/>
    </source>
</evidence>
<evidence type="ECO:0000256" key="1">
    <source>
        <dbReference type="ARBA" id="ARBA00023157"/>
    </source>
</evidence>
<dbReference type="SMART" id="SM00020">
    <property type="entry name" value="Tryp_SPc"/>
    <property type="match status" value="1"/>
</dbReference>
<dbReference type="SUPFAM" id="SSF50494">
    <property type="entry name" value="Trypsin-like serine proteases"/>
    <property type="match status" value="1"/>
</dbReference>
<protein>
    <submittedName>
        <fullName evidence="5">Oidioi.mRNA.OKI2018_I69.chr1.g3547.t1.cds</fullName>
    </submittedName>
</protein>
<reference evidence="5 6" key="1">
    <citation type="submission" date="2021-04" db="EMBL/GenBank/DDBJ databases">
        <authorList>
            <person name="Bliznina A."/>
        </authorList>
    </citation>
    <scope>NUCLEOTIDE SEQUENCE [LARGE SCALE GENOMIC DNA]</scope>
</reference>
<feature type="chain" id="PRO_5045353144" evidence="3">
    <location>
        <begin position="19"/>
        <end position="386"/>
    </location>
</feature>
<evidence type="ECO:0000256" key="3">
    <source>
        <dbReference type="SAM" id="SignalP"/>
    </source>
</evidence>
<accession>A0ABN7SY06</accession>
<sequence length="386" mass="42517">MAGKSLIWNSLLWALTGATFLPSDNRPWKSYKKCGYRTGFETIDEPAFSPSESGRKPNTKIYNGRGIFTKGEWPWFASILESGTESFIDPRVKCMGVLINCNTVLTTAACGKTVSKGDQVKIGSPVAENSTVDRKVSQVVIHPGFTTTHKEHTVHYNNVAVLFVDSPVSDDILYEENMVSPVCMTEDASFLTSKCWALGVTTSPGSTSPPYLSTAVQLDVERQSLKYCNAFGYGGELDKDQHACIKAKWSSENQGFCNLADNGAPVVCKRDNSQNEFFLLGMYSFSEGCTTFPRPAIFQKTDFLDEWIQKTILKNQKCSCVPPRPGPRLDVQPDMCCLNFAYNSGMKECCGGKLIERDSSLECCSGVPYDSNSHRCSSNDGSIVKL</sequence>
<dbReference type="PANTHER" id="PTHR24256">
    <property type="entry name" value="TRYPTASE-RELATED"/>
    <property type="match status" value="1"/>
</dbReference>
<evidence type="ECO:0000313" key="5">
    <source>
        <dbReference type="EMBL" id="CAG5107908.1"/>
    </source>
</evidence>
<dbReference type="InterPro" id="IPR051487">
    <property type="entry name" value="Ser/Thr_Proteases_Immune/Dev"/>
</dbReference>
<gene>
    <name evidence="5" type="ORF">OKIOD_LOCUS12312</name>
</gene>
<evidence type="ECO:0000259" key="4">
    <source>
        <dbReference type="PROSITE" id="PS50240"/>
    </source>
</evidence>
<dbReference type="InterPro" id="IPR043504">
    <property type="entry name" value="Peptidase_S1_PA_chymotrypsin"/>
</dbReference>
<keyword evidence="6" id="KW-1185">Reference proteome</keyword>
<keyword evidence="1" id="KW-1015">Disulfide bond</keyword>
<dbReference type="Gene3D" id="2.40.10.10">
    <property type="entry name" value="Trypsin-like serine proteases"/>
    <property type="match status" value="1"/>
</dbReference>
<name>A0ABN7SY06_OIKDI</name>
<comment type="similarity">
    <text evidence="2">Belongs to the peptidase S1 family. CLIP subfamily.</text>
</comment>